<keyword evidence="2" id="KW-0378">Hydrolase</keyword>
<feature type="domain" description="Phospholipase/carboxylesterase/thioesterase" evidence="3">
    <location>
        <begin position="19"/>
        <end position="186"/>
    </location>
</feature>
<evidence type="ECO:0000313" key="4">
    <source>
        <dbReference type="EMBL" id="CAA9280181.1"/>
    </source>
</evidence>
<gene>
    <name evidence="4" type="ORF">AVDCRST_MAG95-3246</name>
</gene>
<evidence type="ECO:0000256" key="1">
    <source>
        <dbReference type="ARBA" id="ARBA00006499"/>
    </source>
</evidence>
<sequence>MMSTHRKNVITRGKPLTQTGKALIMVHGRGASAASILSLSDSLAVSNFTLLAPQATNQSWYPYSFMAPAAQNQPALDSALDLLHQTVLDIEAQGIDSSKIYLLGFSQGACLTAEYAARHARRYGGLFIFTGGLIGQQLDFNSYQGDFVQTPVLITTGDPDPHVPVSRVNETTQFLTEKGAEVMEKIYLLGFSRGACLTAENPARHARRYGGLFIFTGGLIGQQLDFNSYQ</sequence>
<dbReference type="InterPro" id="IPR050565">
    <property type="entry name" value="LYPA1-2/EST-like"/>
</dbReference>
<dbReference type="GO" id="GO:0016787">
    <property type="term" value="F:hydrolase activity"/>
    <property type="evidence" value="ECO:0007669"/>
    <property type="project" value="UniProtKB-KW"/>
</dbReference>
<comment type="similarity">
    <text evidence="1">Belongs to the AB hydrolase superfamily. AB hydrolase 2 family.</text>
</comment>
<organism evidence="4">
    <name type="scientific">uncultured Adhaeribacter sp</name>
    <dbReference type="NCBI Taxonomy" id="448109"/>
    <lineage>
        <taxon>Bacteria</taxon>
        <taxon>Pseudomonadati</taxon>
        <taxon>Bacteroidota</taxon>
        <taxon>Cytophagia</taxon>
        <taxon>Cytophagales</taxon>
        <taxon>Hymenobacteraceae</taxon>
        <taxon>Adhaeribacter</taxon>
        <taxon>environmental samples</taxon>
    </lineage>
</organism>
<dbReference type="Gene3D" id="3.40.50.1820">
    <property type="entry name" value="alpha/beta hydrolase"/>
    <property type="match status" value="1"/>
</dbReference>
<dbReference type="PANTHER" id="PTHR10655:SF17">
    <property type="entry name" value="LYSOPHOSPHOLIPASE-LIKE PROTEIN 1"/>
    <property type="match status" value="1"/>
</dbReference>
<accession>A0A6J4JJH2</accession>
<dbReference type="AlphaFoldDB" id="A0A6J4JJH2"/>
<dbReference type="InterPro" id="IPR003140">
    <property type="entry name" value="PLipase/COase/thioEstase"/>
</dbReference>
<protein>
    <submittedName>
        <fullName evidence="4">Phospholipase/carboxylesterase</fullName>
    </submittedName>
</protein>
<dbReference type="SUPFAM" id="SSF53474">
    <property type="entry name" value="alpha/beta-Hydrolases"/>
    <property type="match status" value="1"/>
</dbReference>
<reference evidence="4" key="1">
    <citation type="submission" date="2020-02" db="EMBL/GenBank/DDBJ databases">
        <authorList>
            <person name="Meier V. D."/>
        </authorList>
    </citation>
    <scope>NUCLEOTIDE SEQUENCE</scope>
    <source>
        <strain evidence="4">AVDCRST_MAG95</strain>
    </source>
</reference>
<name>A0A6J4JJH2_9BACT</name>
<feature type="non-terminal residue" evidence="4">
    <location>
        <position position="230"/>
    </location>
</feature>
<dbReference type="Pfam" id="PF02230">
    <property type="entry name" value="Abhydrolase_2"/>
    <property type="match status" value="1"/>
</dbReference>
<proteinExistence type="inferred from homology"/>
<dbReference type="InterPro" id="IPR029058">
    <property type="entry name" value="AB_hydrolase_fold"/>
</dbReference>
<dbReference type="PANTHER" id="PTHR10655">
    <property type="entry name" value="LYSOPHOSPHOLIPASE-RELATED"/>
    <property type="match status" value="1"/>
</dbReference>
<evidence type="ECO:0000259" key="3">
    <source>
        <dbReference type="Pfam" id="PF02230"/>
    </source>
</evidence>
<dbReference type="EMBL" id="CADCTJ010001019">
    <property type="protein sequence ID" value="CAA9280181.1"/>
    <property type="molecule type" value="Genomic_DNA"/>
</dbReference>
<evidence type="ECO:0000256" key="2">
    <source>
        <dbReference type="ARBA" id="ARBA00022801"/>
    </source>
</evidence>